<dbReference type="EMBL" id="GL349437">
    <property type="protein sequence ID" value="KNC53661.1"/>
    <property type="molecule type" value="Genomic_DNA"/>
</dbReference>
<evidence type="ECO:0000259" key="2">
    <source>
        <dbReference type="PROSITE" id="PS51194"/>
    </source>
</evidence>
<accession>A0A0L0DNS8</accession>
<gene>
    <name evidence="3" type="ORF">AMSG_01370</name>
</gene>
<dbReference type="Proteomes" id="UP000054408">
    <property type="component" value="Unassembled WGS sequence"/>
</dbReference>
<dbReference type="GO" id="GO:0032042">
    <property type="term" value="P:mitochondrial DNA metabolic process"/>
    <property type="evidence" value="ECO:0007669"/>
    <property type="project" value="TreeGrafter"/>
</dbReference>
<dbReference type="Pfam" id="PF00271">
    <property type="entry name" value="Helicase_C"/>
    <property type="match status" value="1"/>
</dbReference>
<dbReference type="InterPro" id="IPR006935">
    <property type="entry name" value="Helicase/UvrB_N"/>
</dbReference>
<proteinExistence type="predicted"/>
<name>A0A0L0DNS8_THETB</name>
<keyword evidence="3" id="KW-0378">Hydrolase</keyword>
<dbReference type="GO" id="GO:0036121">
    <property type="term" value="F:double-stranded DNA helicase activity"/>
    <property type="evidence" value="ECO:0007669"/>
    <property type="project" value="TreeGrafter"/>
</dbReference>
<dbReference type="RefSeq" id="XP_013761976.1">
    <property type="nucleotide sequence ID" value="XM_013906522.1"/>
</dbReference>
<sequence>MTTTSGIELRPYQKTAVARSLAAFASGVRRQVVSLPVGSGKTVIFAALLDALPPPTPKATKTLVLAHRVELLQQARDRIADAHPTLRVEIEQGEANASRDADVVVGSVPTLGRASQAAQLRLKYFDPAEFKLIIIDEAHHATAPTYTRILDHFGLAKDSDEGLAVPGPPPTAPTLLWGCSATVRRHDGLGLGAVFDAITYHRSMLEMMDEGWLAPLKVFTVKTTTDLSAVKSWGGDFALSHLAAHVNRPDRNAILLENWLALAAAPPAGLTLSSTLVFAVDVQHILDLQAAFAAEGIDARYVHGMTPPAERAALVDAFRAKEFPVLINCGVFTEGTDIPIIDCVVLARPTKSQGLFQQMLGRGLRTAPGKTACIVLDVVDSFANKAKSRGLVTLPSLLGLAPDFALVNQDLAQLARDLAPLDDLPLGPSVREAASMDELRLVRELELARVDPFDPRLTPATAHSEPGHARSADVDSQIIFEVSQNAWAKTGARTFELSLGTPAMGSLHIHHELDPAPGLYTVSQTYRVPDTYITKTRDLPLTASSLEDALRGADTYLRAQYPGMFSVFKRNAPWRNGPASDAQKKYLVRLGFLKARSQAELDCLSKGQAQLVISRIKQYHADAKSFGLSPALPGLAATK</sequence>
<dbReference type="GO" id="GO:0061749">
    <property type="term" value="F:forked DNA-dependent helicase activity"/>
    <property type="evidence" value="ECO:0007669"/>
    <property type="project" value="TreeGrafter"/>
</dbReference>
<dbReference type="PANTHER" id="PTHR47396:SF1">
    <property type="entry name" value="ATP-DEPENDENT HELICASE IRC3-RELATED"/>
    <property type="match status" value="1"/>
</dbReference>
<dbReference type="InterPro" id="IPR014001">
    <property type="entry name" value="Helicase_ATP-bd"/>
</dbReference>
<feature type="domain" description="Helicase C-terminal" evidence="2">
    <location>
        <begin position="264"/>
        <end position="412"/>
    </location>
</feature>
<dbReference type="SMART" id="SM00487">
    <property type="entry name" value="DEXDc"/>
    <property type="match status" value="1"/>
</dbReference>
<keyword evidence="4" id="KW-1185">Reference proteome</keyword>
<evidence type="ECO:0000313" key="4">
    <source>
        <dbReference type="Proteomes" id="UP000054408"/>
    </source>
</evidence>
<dbReference type="Gene3D" id="3.40.50.300">
    <property type="entry name" value="P-loop containing nucleotide triphosphate hydrolases"/>
    <property type="match status" value="2"/>
</dbReference>
<dbReference type="InterPro" id="IPR027417">
    <property type="entry name" value="P-loop_NTPase"/>
</dbReference>
<dbReference type="InterPro" id="IPR001650">
    <property type="entry name" value="Helicase_C-like"/>
</dbReference>
<keyword evidence="3" id="KW-0547">Nucleotide-binding</keyword>
<dbReference type="InterPro" id="IPR050742">
    <property type="entry name" value="Helicase_Restrict-Modif_Enz"/>
</dbReference>
<dbReference type="GO" id="GO:0000403">
    <property type="term" value="F:Y-form DNA binding"/>
    <property type="evidence" value="ECO:0007669"/>
    <property type="project" value="TreeGrafter"/>
</dbReference>
<dbReference type="GeneID" id="25561123"/>
<keyword evidence="3" id="KW-0347">Helicase</keyword>
<dbReference type="PROSITE" id="PS51194">
    <property type="entry name" value="HELICASE_CTER"/>
    <property type="match status" value="1"/>
</dbReference>
<evidence type="ECO:0000313" key="3">
    <source>
        <dbReference type="EMBL" id="KNC53661.1"/>
    </source>
</evidence>
<dbReference type="GO" id="GO:0070125">
    <property type="term" value="P:mitochondrial translational elongation"/>
    <property type="evidence" value="ECO:0007669"/>
    <property type="project" value="TreeGrafter"/>
</dbReference>
<dbReference type="eggNOG" id="ENOG502QT4U">
    <property type="taxonomic scope" value="Eukaryota"/>
</dbReference>
<dbReference type="SMART" id="SM00490">
    <property type="entry name" value="HELICc"/>
    <property type="match status" value="1"/>
</dbReference>
<reference evidence="3 4" key="1">
    <citation type="submission" date="2010-05" db="EMBL/GenBank/DDBJ databases">
        <title>The Genome Sequence of Thecamonas trahens ATCC 50062.</title>
        <authorList>
            <consortium name="The Broad Institute Genome Sequencing Platform"/>
            <person name="Russ C."/>
            <person name="Cuomo C."/>
            <person name="Shea T."/>
            <person name="Young S.K."/>
            <person name="Zeng Q."/>
            <person name="Koehrsen M."/>
            <person name="Haas B."/>
            <person name="Borodovsky M."/>
            <person name="Guigo R."/>
            <person name="Alvarado L."/>
            <person name="Berlin A."/>
            <person name="Bochicchio J."/>
            <person name="Borenstein D."/>
            <person name="Chapman S."/>
            <person name="Chen Z."/>
            <person name="Freedman E."/>
            <person name="Gellesch M."/>
            <person name="Goldberg J."/>
            <person name="Griggs A."/>
            <person name="Gujja S."/>
            <person name="Heilman E."/>
            <person name="Heiman D."/>
            <person name="Hepburn T."/>
            <person name="Howarth C."/>
            <person name="Jen D."/>
            <person name="Larson L."/>
            <person name="Mehta T."/>
            <person name="Park D."/>
            <person name="Pearson M."/>
            <person name="Roberts A."/>
            <person name="Saif S."/>
            <person name="Shenoy N."/>
            <person name="Sisk P."/>
            <person name="Stolte C."/>
            <person name="Sykes S."/>
            <person name="Thomson T."/>
            <person name="Walk T."/>
            <person name="White J."/>
            <person name="Yandava C."/>
            <person name="Burger G."/>
            <person name="Gray M.W."/>
            <person name="Holland P.W.H."/>
            <person name="King N."/>
            <person name="Lang F.B.F."/>
            <person name="Roger A.J."/>
            <person name="Ruiz-Trillo I."/>
            <person name="Lander E."/>
            <person name="Nusbaum C."/>
        </authorList>
    </citation>
    <scope>NUCLEOTIDE SEQUENCE [LARGE SCALE GENOMIC DNA]</scope>
    <source>
        <strain evidence="3 4">ATCC 50062</strain>
    </source>
</reference>
<dbReference type="OMA" id="LHIHHEL"/>
<dbReference type="GO" id="GO:0005759">
    <property type="term" value="C:mitochondrial matrix"/>
    <property type="evidence" value="ECO:0007669"/>
    <property type="project" value="TreeGrafter"/>
</dbReference>
<evidence type="ECO:0000259" key="1">
    <source>
        <dbReference type="PROSITE" id="PS51192"/>
    </source>
</evidence>
<dbReference type="CDD" id="cd18799">
    <property type="entry name" value="SF2_C_EcoAI-like"/>
    <property type="match status" value="1"/>
</dbReference>
<protein>
    <submittedName>
        <fullName evidence="3">DEAD/DEAH box helicase domain-containing protein</fullName>
    </submittedName>
</protein>
<dbReference type="GO" id="GO:0016787">
    <property type="term" value="F:hydrolase activity"/>
    <property type="evidence" value="ECO:0007669"/>
    <property type="project" value="InterPro"/>
</dbReference>
<dbReference type="SUPFAM" id="SSF52540">
    <property type="entry name" value="P-loop containing nucleoside triphosphate hydrolases"/>
    <property type="match status" value="1"/>
</dbReference>
<dbReference type="OrthoDB" id="16911at2759"/>
<dbReference type="STRING" id="461836.A0A0L0DNS8"/>
<feature type="domain" description="Helicase ATP-binding" evidence="1">
    <location>
        <begin position="22"/>
        <end position="201"/>
    </location>
</feature>
<dbReference type="Pfam" id="PF04851">
    <property type="entry name" value="ResIII"/>
    <property type="match status" value="1"/>
</dbReference>
<dbReference type="PROSITE" id="PS51192">
    <property type="entry name" value="HELICASE_ATP_BIND_1"/>
    <property type="match status" value="1"/>
</dbReference>
<dbReference type="PANTHER" id="PTHR47396">
    <property type="entry name" value="TYPE I RESTRICTION ENZYME ECOKI R PROTEIN"/>
    <property type="match status" value="1"/>
</dbReference>
<keyword evidence="3" id="KW-0067">ATP-binding</keyword>
<dbReference type="AlphaFoldDB" id="A0A0L0DNS8"/>
<dbReference type="GO" id="GO:0005524">
    <property type="term" value="F:ATP binding"/>
    <property type="evidence" value="ECO:0007669"/>
    <property type="project" value="InterPro"/>
</dbReference>
<organism evidence="3 4">
    <name type="scientific">Thecamonas trahens ATCC 50062</name>
    <dbReference type="NCBI Taxonomy" id="461836"/>
    <lineage>
        <taxon>Eukaryota</taxon>
        <taxon>Apusozoa</taxon>
        <taxon>Apusomonadida</taxon>
        <taxon>Apusomonadidae</taxon>
        <taxon>Thecamonas</taxon>
    </lineage>
</organism>